<proteinExistence type="inferred from homology"/>
<dbReference type="CDD" id="cd01347">
    <property type="entry name" value="ligand_gated_channel"/>
    <property type="match status" value="1"/>
</dbReference>
<reference evidence="21" key="2">
    <citation type="submission" date="2012-01" db="EMBL/GenBank/DDBJ databases">
        <title>Complete sequence of chromosome of Rahnella aquatilis CIP 78.65.</title>
        <authorList>
            <person name="Lucas S."/>
            <person name="Han J."/>
            <person name="Lapidus A."/>
            <person name="Cheng J.-F."/>
            <person name="Goodwin L."/>
            <person name="Pitluck S."/>
            <person name="Peters L."/>
            <person name="Ovchinnikova G."/>
            <person name="Held B."/>
            <person name="Detter J.C."/>
            <person name="Han C."/>
            <person name="Tapia R."/>
            <person name="Land M."/>
            <person name="Hauser L."/>
            <person name="Kyrpides N."/>
            <person name="Ivanova N."/>
            <person name="Pagani I."/>
            <person name="Sobecky P."/>
            <person name="Martinez R."/>
            <person name="Woyke T."/>
        </authorList>
    </citation>
    <scope>NUCLEOTIDE SEQUENCE [LARGE SCALE GENOMIC DNA]</scope>
    <source>
        <strain evidence="21">ATCC 33071 / DSM 4594 / JCM 1683 / NBRC 105701 / NCIMB 13365 / CIP 78.65</strain>
    </source>
</reference>
<dbReference type="GO" id="GO:0038023">
    <property type="term" value="F:signaling receptor activity"/>
    <property type="evidence" value="ECO:0007669"/>
    <property type="project" value="InterPro"/>
</dbReference>
<dbReference type="Pfam" id="PF07715">
    <property type="entry name" value="Plug"/>
    <property type="match status" value="1"/>
</dbReference>
<evidence type="ECO:0000256" key="16">
    <source>
        <dbReference type="RuleBase" id="RU003357"/>
    </source>
</evidence>
<evidence type="ECO:0000256" key="1">
    <source>
        <dbReference type="ARBA" id="ARBA00004571"/>
    </source>
</evidence>
<dbReference type="Gene3D" id="2.40.170.20">
    <property type="entry name" value="TonB-dependent receptor, beta-barrel domain"/>
    <property type="match status" value="1"/>
</dbReference>
<keyword evidence="6 14" id="KW-0812">Transmembrane</keyword>
<keyword evidence="7" id="KW-0732">Signal</keyword>
<evidence type="ECO:0000259" key="18">
    <source>
        <dbReference type="Pfam" id="PF00593"/>
    </source>
</evidence>
<keyword evidence="3 14" id="KW-0813">Transport</keyword>
<dbReference type="FunFam" id="2.170.130.10:FF:000001">
    <property type="entry name" value="Catecholate siderophore TonB-dependent receptor"/>
    <property type="match status" value="1"/>
</dbReference>
<evidence type="ECO:0000256" key="14">
    <source>
        <dbReference type="PROSITE-ProRule" id="PRU01360"/>
    </source>
</evidence>
<evidence type="ECO:0000256" key="11">
    <source>
        <dbReference type="ARBA" id="ARBA00023136"/>
    </source>
</evidence>
<dbReference type="GO" id="GO:0009279">
    <property type="term" value="C:cell outer membrane"/>
    <property type="evidence" value="ECO:0007669"/>
    <property type="project" value="UniProtKB-SubCell"/>
</dbReference>
<dbReference type="NCBIfam" id="TIGR01783">
    <property type="entry name" value="TonB-siderophor"/>
    <property type="match status" value="1"/>
</dbReference>
<keyword evidence="17" id="KW-1133">Transmembrane helix</keyword>
<dbReference type="PANTHER" id="PTHR32552:SF68">
    <property type="entry name" value="FERRICHROME OUTER MEMBRANE TRANSPORTER_PHAGE RECEPTOR"/>
    <property type="match status" value="1"/>
</dbReference>
<organism evidence="20 21">
    <name type="scientific">Rahnella aquatilis (strain ATCC 33071 / DSM 4594 / JCM 1683 / NBRC 105701 / NCIMB 13365 / CIP 78.65)</name>
    <dbReference type="NCBI Taxonomy" id="745277"/>
    <lineage>
        <taxon>Bacteria</taxon>
        <taxon>Pseudomonadati</taxon>
        <taxon>Pseudomonadota</taxon>
        <taxon>Gammaproteobacteria</taxon>
        <taxon>Enterobacterales</taxon>
        <taxon>Yersiniaceae</taxon>
        <taxon>Rahnella</taxon>
    </lineage>
</organism>
<evidence type="ECO:0000256" key="3">
    <source>
        <dbReference type="ARBA" id="ARBA00022448"/>
    </source>
</evidence>
<evidence type="ECO:0000256" key="15">
    <source>
        <dbReference type="PROSITE-ProRule" id="PRU10144"/>
    </source>
</evidence>
<evidence type="ECO:0000256" key="17">
    <source>
        <dbReference type="SAM" id="Phobius"/>
    </source>
</evidence>
<comment type="subcellular location">
    <subcellularLocation>
        <location evidence="1 14">Cell outer membrane</location>
        <topology evidence="1 14">Multi-pass membrane protein</topology>
    </subcellularLocation>
</comment>
<dbReference type="Pfam" id="PF00593">
    <property type="entry name" value="TonB_dep_Rec_b-barrel"/>
    <property type="match status" value="1"/>
</dbReference>
<evidence type="ECO:0000313" key="21">
    <source>
        <dbReference type="Proteomes" id="UP000009010"/>
    </source>
</evidence>
<keyword evidence="5" id="KW-0410">Iron transport</keyword>
<dbReference type="GO" id="GO:0015891">
    <property type="term" value="P:siderophore transport"/>
    <property type="evidence" value="ECO:0007669"/>
    <property type="project" value="InterPro"/>
</dbReference>
<dbReference type="Gene3D" id="2.170.130.10">
    <property type="entry name" value="TonB-dependent receptor, plug domain"/>
    <property type="match status" value="1"/>
</dbReference>
<evidence type="ECO:0000256" key="12">
    <source>
        <dbReference type="ARBA" id="ARBA00023170"/>
    </source>
</evidence>
<dbReference type="KEGG" id="raq:Rahaq2_2116"/>
<comment type="similarity">
    <text evidence="2 14 16">Belongs to the TonB-dependent receptor family.</text>
</comment>
<dbReference type="InterPro" id="IPR010105">
    <property type="entry name" value="TonB_sidphr_rcpt"/>
</dbReference>
<dbReference type="Proteomes" id="UP000009010">
    <property type="component" value="Chromosome"/>
</dbReference>
<keyword evidence="9" id="KW-0406">Ion transport</keyword>
<evidence type="ECO:0000256" key="10">
    <source>
        <dbReference type="ARBA" id="ARBA00023077"/>
    </source>
</evidence>
<protein>
    <submittedName>
        <fullName evidence="20">TonB-dependent siderophore receptor</fullName>
    </submittedName>
</protein>
<keyword evidence="11 14" id="KW-0472">Membrane</keyword>
<dbReference type="STRING" id="745277.Rahaq2_2116"/>
<dbReference type="InterPro" id="IPR000531">
    <property type="entry name" value="Beta-barrel_TonB"/>
</dbReference>
<reference evidence="20 21" key="1">
    <citation type="journal article" date="2012" name="J. Bacteriol.">
        <title>Complete Genome Sequence of Rahnella aquatilis CIP 78.65.</title>
        <authorList>
            <person name="Martinez R.J."/>
            <person name="Bruce D."/>
            <person name="Detter C."/>
            <person name="Goodwin L.A."/>
            <person name="Han J."/>
            <person name="Han C.S."/>
            <person name="Held B."/>
            <person name="Land M.L."/>
            <person name="Mikhailova N."/>
            <person name="Nolan M."/>
            <person name="Pennacchio L."/>
            <person name="Pitluck S."/>
            <person name="Tapia R."/>
            <person name="Woyke T."/>
            <person name="Sobecky P.A."/>
        </authorList>
    </citation>
    <scope>NUCLEOTIDE SEQUENCE [LARGE SCALE GENOMIC DNA]</scope>
    <source>
        <strain evidence="21">ATCC 33071 / DSM 4594 / JCM 1683 / NBRC 105701 / NCIMB 13365 / CIP 78.65</strain>
    </source>
</reference>
<feature type="domain" description="TonB-dependent receptor-like beta-barrel" evidence="18">
    <location>
        <begin position="324"/>
        <end position="729"/>
    </location>
</feature>
<keyword evidence="10 16" id="KW-0798">TonB box</keyword>
<dbReference type="SUPFAM" id="SSF56935">
    <property type="entry name" value="Porins"/>
    <property type="match status" value="1"/>
</dbReference>
<dbReference type="PROSITE" id="PS01156">
    <property type="entry name" value="TONB_DEPENDENT_REC_2"/>
    <property type="match status" value="1"/>
</dbReference>
<dbReference type="HOGENOM" id="CLU_008287_9_0_6"/>
<evidence type="ECO:0000256" key="9">
    <source>
        <dbReference type="ARBA" id="ARBA00023065"/>
    </source>
</evidence>
<evidence type="ECO:0000256" key="7">
    <source>
        <dbReference type="ARBA" id="ARBA00022729"/>
    </source>
</evidence>
<dbReference type="InterPro" id="IPR037066">
    <property type="entry name" value="Plug_dom_sf"/>
</dbReference>
<accession>H2IXV2</accession>
<evidence type="ECO:0000256" key="2">
    <source>
        <dbReference type="ARBA" id="ARBA00009810"/>
    </source>
</evidence>
<dbReference type="InterPro" id="IPR010917">
    <property type="entry name" value="TonB_rcpt_CS"/>
</dbReference>
<evidence type="ECO:0000259" key="19">
    <source>
        <dbReference type="Pfam" id="PF07715"/>
    </source>
</evidence>
<feature type="transmembrane region" description="Helical" evidence="17">
    <location>
        <begin position="30"/>
        <end position="53"/>
    </location>
</feature>
<dbReference type="InterPro" id="IPR036942">
    <property type="entry name" value="Beta-barrel_TonB_sf"/>
</dbReference>
<dbReference type="PROSITE" id="PS52016">
    <property type="entry name" value="TONB_DEPENDENT_REC_3"/>
    <property type="match status" value="1"/>
</dbReference>
<name>H2IXV2_RAHAC</name>
<evidence type="ECO:0000313" key="20">
    <source>
        <dbReference type="EMBL" id="AEX51977.1"/>
    </source>
</evidence>
<dbReference type="PATRIC" id="fig|745277.3.peg.2035"/>
<evidence type="ECO:0000256" key="5">
    <source>
        <dbReference type="ARBA" id="ARBA00022496"/>
    </source>
</evidence>
<feature type="short sequence motif" description="TonB C-terminal box" evidence="15">
    <location>
        <begin position="743"/>
        <end position="760"/>
    </location>
</feature>
<dbReference type="AlphaFoldDB" id="H2IXV2"/>
<evidence type="ECO:0000256" key="8">
    <source>
        <dbReference type="ARBA" id="ARBA00023004"/>
    </source>
</evidence>
<gene>
    <name evidence="20" type="ordered locus">Rahaq2_2116</name>
</gene>
<dbReference type="EMBL" id="CP003244">
    <property type="protein sequence ID" value="AEX51977.1"/>
    <property type="molecule type" value="Genomic_DNA"/>
</dbReference>
<evidence type="ECO:0000256" key="6">
    <source>
        <dbReference type="ARBA" id="ARBA00022692"/>
    </source>
</evidence>
<keyword evidence="4 14" id="KW-1134">Transmembrane beta strand</keyword>
<feature type="domain" description="TonB-dependent receptor plug" evidence="19">
    <location>
        <begin position="119"/>
        <end position="224"/>
    </location>
</feature>
<dbReference type="InterPro" id="IPR039426">
    <property type="entry name" value="TonB-dep_rcpt-like"/>
</dbReference>
<keyword evidence="12 20" id="KW-0675">Receptor</keyword>
<keyword evidence="21" id="KW-1185">Reference proteome</keyword>
<sequence>MITIIIKFNIRHVSVKLPPLARNGFCAEHMLAFGFITHASINHSIIIELFIGIMNMLLAFPLKRSVLLCALALAVPAASMAAEDTVVVKAAPADTADAATQGYSAKTSKSATKTDQPLITTGQAVSVVTRQQMTDQNATTVNAALNYTPGVFTNFAGGATRYDTISLRGFHGGDVNNTFLDGLRILSDGATYNSIQVDPWFLERIDVVKGPSSALYGQSIPGGVVVESTKRPQFAEEGHFQLSGGTQNTKGGAFDYTNAINDQLAFRLTGMTRSSDTQYDHQREERYAISPQLLWTPDENTSLLLRAYLQKDPSGGYHAAVPADGSLYGQKLSRGFFDGESTRNQFKRWEQIYSYEFQHAFNDVWSFRQNANYTHSNTELDQVYQAGWNADRTEMSRYYSGEKSSLDTFAIDNQLEADFATGELAHKVVLGFDYSHFINDVKSDAAYAENLNPYTGVGGDVLDYYSLKRGKNRYEQMGTYLQDEMNWNKWYLTLSGRYDTLKTSSRSEESIYGTTSNSERKDSHFNSRASLLYAFDSGISPYVSYSQAMTPSALPGADGTLLKPMQSEQYEAGIKYQPVGTSDMYTAALYDLTQKDVGNRVVVGSYYEPAGKIRSQGLELEAKKQVTERFNVMAGYTYNKVRIRDAAENNGNTPYVTPKQMASIWGQYNTPIGVDMGAGVRYIGTQWADNENTRHMPSATLVDASLRMNLVQFSPQLKGAYVQLNANNLLDKKYVAACYGTSYCYWGQERTVVATVGYDF</sequence>
<keyword evidence="13 14" id="KW-0998">Cell outer membrane</keyword>
<evidence type="ECO:0000256" key="13">
    <source>
        <dbReference type="ARBA" id="ARBA00023237"/>
    </source>
</evidence>
<evidence type="ECO:0000256" key="4">
    <source>
        <dbReference type="ARBA" id="ARBA00022452"/>
    </source>
</evidence>
<keyword evidence="8" id="KW-0408">Iron</keyword>
<dbReference type="GO" id="GO:0015344">
    <property type="term" value="F:siderophore uptake transmembrane transporter activity"/>
    <property type="evidence" value="ECO:0007669"/>
    <property type="project" value="UniProtKB-ARBA"/>
</dbReference>
<dbReference type="eggNOG" id="COG4774">
    <property type="taxonomic scope" value="Bacteria"/>
</dbReference>
<dbReference type="PANTHER" id="PTHR32552">
    <property type="entry name" value="FERRICHROME IRON RECEPTOR-RELATED"/>
    <property type="match status" value="1"/>
</dbReference>
<dbReference type="InterPro" id="IPR012910">
    <property type="entry name" value="Plug_dom"/>
</dbReference>